<dbReference type="Pfam" id="PF06366">
    <property type="entry name" value="FlhE"/>
    <property type="match status" value="1"/>
</dbReference>
<feature type="chain" id="PRO_5046159442" evidence="1">
    <location>
        <begin position="18"/>
        <end position="138"/>
    </location>
</feature>
<dbReference type="RefSeq" id="WP_336203649.1">
    <property type="nucleotide sequence ID" value="NZ_JBANEI010000017.1"/>
</dbReference>
<evidence type="ECO:0000313" key="2">
    <source>
        <dbReference type="EMBL" id="MEI2683887.1"/>
    </source>
</evidence>
<dbReference type="Proteomes" id="UP001306592">
    <property type="component" value="Unassembled WGS sequence"/>
</dbReference>
<keyword evidence="2" id="KW-0966">Cell projection</keyword>
<proteinExistence type="predicted"/>
<sequence>MKAWLWLLLAASLAAEAAGGSWGSQSRGGTISMGKQQVKSEPITPSGSLPAGAVGARVAWRITPSHTPPPDLKITLCSAQRCMALPALSGELAMPASFPVSGPFYFTYYAQSRGPLFPVLTILRNQLTVNYRVAAGNR</sequence>
<organism evidence="2 3">
    <name type="scientific">Erwinia aphidicola</name>
    <dbReference type="NCBI Taxonomy" id="68334"/>
    <lineage>
        <taxon>Bacteria</taxon>
        <taxon>Pseudomonadati</taxon>
        <taxon>Pseudomonadota</taxon>
        <taxon>Gammaproteobacteria</taxon>
        <taxon>Enterobacterales</taxon>
        <taxon>Erwiniaceae</taxon>
        <taxon>Erwinia</taxon>
    </lineage>
</organism>
<feature type="signal peptide" evidence="1">
    <location>
        <begin position="1"/>
        <end position="17"/>
    </location>
</feature>
<evidence type="ECO:0000313" key="3">
    <source>
        <dbReference type="Proteomes" id="UP001306592"/>
    </source>
</evidence>
<dbReference type="InterPro" id="IPR009420">
    <property type="entry name" value="FlhE"/>
</dbReference>
<accession>A0ABU8DLF1</accession>
<comment type="caution">
    <text evidence="2">The sequence shown here is derived from an EMBL/GenBank/DDBJ whole genome shotgun (WGS) entry which is preliminary data.</text>
</comment>
<keyword evidence="1" id="KW-0732">Signal</keyword>
<evidence type="ECO:0000256" key="1">
    <source>
        <dbReference type="SAM" id="SignalP"/>
    </source>
</evidence>
<protein>
    <submittedName>
        <fullName evidence="2">Flagellar protein FlhE</fullName>
    </submittedName>
</protein>
<keyword evidence="2" id="KW-0282">Flagellum</keyword>
<dbReference type="EMBL" id="JBANEI010000017">
    <property type="protein sequence ID" value="MEI2683887.1"/>
    <property type="molecule type" value="Genomic_DNA"/>
</dbReference>
<reference evidence="2 3" key="1">
    <citation type="submission" date="2024-02" db="EMBL/GenBank/DDBJ databases">
        <title>First report Erwinia aphidicola in onion in Chile.</title>
        <authorList>
            <person name="Valenzuela M."/>
            <person name="Pena M."/>
            <person name="Dutta B."/>
        </authorList>
    </citation>
    <scope>NUCLEOTIDE SEQUENCE [LARGE SCALE GENOMIC DNA]</scope>
    <source>
        <strain evidence="2 3">QCJ3A</strain>
    </source>
</reference>
<keyword evidence="2" id="KW-0969">Cilium</keyword>
<name>A0ABU8DLF1_ERWAP</name>
<keyword evidence="3" id="KW-1185">Reference proteome</keyword>
<gene>
    <name evidence="2" type="ORF">V8N49_19760</name>
</gene>